<feature type="region of interest" description="Disordered" evidence="1">
    <location>
        <begin position="406"/>
        <end position="425"/>
    </location>
</feature>
<dbReference type="Gene3D" id="1.50.10.20">
    <property type="match status" value="1"/>
</dbReference>
<reference evidence="3 4" key="1">
    <citation type="submission" date="2019-02" db="EMBL/GenBank/DDBJ databases">
        <title>Deep-cultivation of Planctomycetes and their phenomic and genomic characterization uncovers novel biology.</title>
        <authorList>
            <person name="Wiegand S."/>
            <person name="Jogler M."/>
            <person name="Boedeker C."/>
            <person name="Pinto D."/>
            <person name="Vollmers J."/>
            <person name="Rivas-Marin E."/>
            <person name="Kohn T."/>
            <person name="Peeters S.H."/>
            <person name="Heuer A."/>
            <person name="Rast P."/>
            <person name="Oberbeckmann S."/>
            <person name="Bunk B."/>
            <person name="Jeske O."/>
            <person name="Meyerdierks A."/>
            <person name="Storesund J.E."/>
            <person name="Kallscheuer N."/>
            <person name="Luecker S."/>
            <person name="Lage O.M."/>
            <person name="Pohl T."/>
            <person name="Merkel B.J."/>
            <person name="Hornburger P."/>
            <person name="Mueller R.-W."/>
            <person name="Bruemmer F."/>
            <person name="Labrenz M."/>
            <person name="Spormann A.M."/>
            <person name="Op den Camp H."/>
            <person name="Overmann J."/>
            <person name="Amann R."/>
            <person name="Jetten M.S.M."/>
            <person name="Mascher T."/>
            <person name="Medema M.H."/>
            <person name="Devos D.P."/>
            <person name="Kaster A.-K."/>
            <person name="Ovreas L."/>
            <person name="Rohde M."/>
            <person name="Galperin M.Y."/>
            <person name="Jogler C."/>
        </authorList>
    </citation>
    <scope>NUCLEOTIDE SEQUENCE [LARGE SCALE GENOMIC DNA]</scope>
    <source>
        <strain evidence="3 4">Mal4</strain>
    </source>
</reference>
<evidence type="ECO:0000313" key="4">
    <source>
        <dbReference type="Proteomes" id="UP000320496"/>
    </source>
</evidence>
<evidence type="ECO:0000256" key="1">
    <source>
        <dbReference type="SAM" id="MobiDB-lite"/>
    </source>
</evidence>
<gene>
    <name evidence="3" type="ORF">Mal4_12080</name>
</gene>
<organism evidence="3 4">
    <name type="scientific">Maioricimonas rarisocia</name>
    <dbReference type="NCBI Taxonomy" id="2528026"/>
    <lineage>
        <taxon>Bacteria</taxon>
        <taxon>Pseudomonadati</taxon>
        <taxon>Planctomycetota</taxon>
        <taxon>Planctomycetia</taxon>
        <taxon>Planctomycetales</taxon>
        <taxon>Planctomycetaceae</taxon>
        <taxon>Maioricimonas</taxon>
    </lineage>
</organism>
<dbReference type="AlphaFoldDB" id="A0A517Z3A3"/>
<name>A0A517Z3A3_9PLAN</name>
<dbReference type="Proteomes" id="UP000320496">
    <property type="component" value="Chromosome"/>
</dbReference>
<keyword evidence="3" id="KW-0456">Lyase</keyword>
<dbReference type="KEGG" id="mri:Mal4_12080"/>
<sequence precursor="true">MLRVTFLVAAIAFAGTTAGGLSADDATRVDEEEASRALSRAVEYFRTHAGVQGGYVYRLSADLAKREGEGRVKPTTAWIQPPGTPAIGLSYLRAYQLSQRAFLLDAAVETGMALVRGQLHSGGWDNRIEFDPEDRLRYAYRVDGDSPEGRRNTTTFDDNKSQSALLFLMELDRELEFRDEAIHEAATYALESFLKAQYPNGAWPQRYSEFPDPDQFPVTKASLPESWSRTYPGRDYKSDYTLNDNTIRDMVTTMFHAWDVYGDERYRASAIRGGEFLLLAQLPEPQPGWAQQYNREMHPSWARKFEPPSITGGESQAVMLMLIELYRRTGEERFLEPLPRALEYYRSLLRPDGRLARFYEIGTDQPLYFTKDYRLTDSDADMPTHYGFIVSSKLDRIATLYERARERPAQTERRQPDIRRPRKSTALTKRTREVIDALNSQGAWVEEGRLRYHGEDDDTRQIISSETFAENIVTLAEFLAAR</sequence>
<dbReference type="RefSeq" id="WP_145367520.1">
    <property type="nucleotide sequence ID" value="NZ_CP036275.1"/>
</dbReference>
<keyword evidence="4" id="KW-1185">Reference proteome</keyword>
<feature type="signal peptide" evidence="2">
    <location>
        <begin position="1"/>
        <end position="23"/>
    </location>
</feature>
<dbReference type="GO" id="GO:0016829">
    <property type="term" value="F:lyase activity"/>
    <property type="evidence" value="ECO:0007669"/>
    <property type="project" value="UniProtKB-KW"/>
</dbReference>
<feature type="chain" id="PRO_5021892143" evidence="2">
    <location>
        <begin position="24"/>
        <end position="482"/>
    </location>
</feature>
<dbReference type="Pfam" id="PF09492">
    <property type="entry name" value="Pec_lyase"/>
    <property type="match status" value="1"/>
</dbReference>
<accession>A0A517Z3A3</accession>
<protein>
    <submittedName>
        <fullName evidence="3">Pectic acid lyase</fullName>
    </submittedName>
</protein>
<dbReference type="SUPFAM" id="SSF81853">
    <property type="entry name" value="Family 10 polysaccharide lyase"/>
    <property type="match status" value="1"/>
</dbReference>
<evidence type="ECO:0000256" key="2">
    <source>
        <dbReference type="SAM" id="SignalP"/>
    </source>
</evidence>
<proteinExistence type="predicted"/>
<evidence type="ECO:0000313" key="3">
    <source>
        <dbReference type="EMBL" id="QDU36907.1"/>
    </source>
</evidence>
<dbReference type="OrthoDB" id="9804686at2"/>
<dbReference type="InterPro" id="IPR012669">
    <property type="entry name" value="Pectate_lyase"/>
</dbReference>
<keyword evidence="2" id="KW-0732">Signal</keyword>
<feature type="compositionally biased region" description="Basic and acidic residues" evidence="1">
    <location>
        <begin position="406"/>
        <end position="419"/>
    </location>
</feature>
<dbReference type="EMBL" id="CP036275">
    <property type="protein sequence ID" value="QDU36907.1"/>
    <property type="molecule type" value="Genomic_DNA"/>
</dbReference>